<name>A0A914Q977_9BILA</name>
<keyword evidence="1" id="KW-1185">Reference proteome</keyword>
<evidence type="ECO:0000313" key="2">
    <source>
        <dbReference type="WBParaSite" id="PDA_v2.g28129.t1"/>
    </source>
</evidence>
<protein>
    <submittedName>
        <fullName evidence="2">Uncharacterized protein</fullName>
    </submittedName>
</protein>
<dbReference type="WBParaSite" id="PDA_v2.g28129.t1">
    <property type="protein sequence ID" value="PDA_v2.g28129.t1"/>
    <property type="gene ID" value="PDA_v2.g28129"/>
</dbReference>
<dbReference type="Proteomes" id="UP000887578">
    <property type="component" value="Unplaced"/>
</dbReference>
<dbReference type="AlphaFoldDB" id="A0A914Q977"/>
<evidence type="ECO:0000313" key="1">
    <source>
        <dbReference type="Proteomes" id="UP000887578"/>
    </source>
</evidence>
<proteinExistence type="predicted"/>
<accession>A0A914Q977</accession>
<organism evidence="1 2">
    <name type="scientific">Panagrolaimus davidi</name>
    <dbReference type="NCBI Taxonomy" id="227884"/>
    <lineage>
        <taxon>Eukaryota</taxon>
        <taxon>Metazoa</taxon>
        <taxon>Ecdysozoa</taxon>
        <taxon>Nematoda</taxon>
        <taxon>Chromadorea</taxon>
        <taxon>Rhabditida</taxon>
        <taxon>Tylenchina</taxon>
        <taxon>Panagrolaimomorpha</taxon>
        <taxon>Panagrolaimoidea</taxon>
        <taxon>Panagrolaimidae</taxon>
        <taxon>Panagrolaimus</taxon>
    </lineage>
</organism>
<sequence length="158" mass="17570">MTIAVHPNLPKAEPNFSTQLKVTEQFLSLLKQHPDGFIAGESFPVSSIPGLSLQPLFAVKPHPGEDQKFVVGLRINKNSVEKTTTLPFEMNYRVNIKSGDFSQLYSTTSVPVNPDSENVETFDALVMKVFNFTDVFDHKKNFINNGEIDVTVVGSIRT</sequence>
<reference evidence="2" key="1">
    <citation type="submission" date="2022-11" db="UniProtKB">
        <authorList>
            <consortium name="WormBaseParasite"/>
        </authorList>
    </citation>
    <scope>IDENTIFICATION</scope>
</reference>